<gene>
    <name evidence="3" type="ORF">QR46_4190</name>
</gene>
<protein>
    <submittedName>
        <fullName evidence="3">Chromosome segregation protein SMC</fullName>
    </submittedName>
</protein>
<name>A0A132NPD5_GIAIN</name>
<reference evidence="3 4" key="1">
    <citation type="journal article" date="2015" name="Mol. Biochem. Parasitol.">
        <title>Identification of polymorphic genes for use in assemblage B genotyping assays through comparative genomics of multiple assemblage B Giardia duodenalis isolates.</title>
        <authorList>
            <person name="Wielinga C."/>
            <person name="Thompson R.C."/>
            <person name="Monis P."/>
            <person name="Ryan U."/>
        </authorList>
    </citation>
    <scope>NUCLEOTIDE SEQUENCE [LARGE SCALE GENOMIC DNA]</scope>
    <source>
        <strain evidence="3 4">BAH15c1</strain>
    </source>
</reference>
<accession>A0A132NPD5</accession>
<dbReference type="SUPFAM" id="SSF90257">
    <property type="entry name" value="Myosin rod fragments"/>
    <property type="match status" value="1"/>
</dbReference>
<organism evidence="3 4">
    <name type="scientific">Giardia duodenalis assemblage B</name>
    <dbReference type="NCBI Taxonomy" id="1394984"/>
    <lineage>
        <taxon>Eukaryota</taxon>
        <taxon>Metamonada</taxon>
        <taxon>Diplomonadida</taxon>
        <taxon>Hexamitidae</taxon>
        <taxon>Giardiinae</taxon>
        <taxon>Giardia</taxon>
    </lineage>
</organism>
<evidence type="ECO:0000256" key="2">
    <source>
        <dbReference type="SAM" id="MobiDB-lite"/>
    </source>
</evidence>
<evidence type="ECO:0000256" key="1">
    <source>
        <dbReference type="SAM" id="Coils"/>
    </source>
</evidence>
<feature type="coiled-coil region" evidence="1">
    <location>
        <begin position="211"/>
        <end position="245"/>
    </location>
</feature>
<dbReference type="VEuPathDB" id="GiardiaDB:QR46_4190"/>
<dbReference type="EMBL" id="JXTI01000152">
    <property type="protein sequence ID" value="KWX11851.1"/>
    <property type="molecule type" value="Genomic_DNA"/>
</dbReference>
<feature type="coiled-coil region" evidence="1">
    <location>
        <begin position="274"/>
        <end position="354"/>
    </location>
</feature>
<dbReference type="OrthoDB" id="10256260at2759"/>
<dbReference type="Gene3D" id="1.10.287.1490">
    <property type="match status" value="1"/>
</dbReference>
<feature type="coiled-coil region" evidence="1">
    <location>
        <begin position="383"/>
        <end position="452"/>
    </location>
</feature>
<evidence type="ECO:0000313" key="3">
    <source>
        <dbReference type="EMBL" id="KWX11851.1"/>
    </source>
</evidence>
<proteinExistence type="predicted"/>
<feature type="region of interest" description="Disordered" evidence="2">
    <location>
        <begin position="500"/>
        <end position="536"/>
    </location>
</feature>
<dbReference type="AlphaFoldDB" id="A0A132NPD5"/>
<dbReference type="Proteomes" id="UP000070089">
    <property type="component" value="Unassembled WGS sequence"/>
</dbReference>
<evidence type="ECO:0000313" key="4">
    <source>
        <dbReference type="Proteomes" id="UP000070089"/>
    </source>
</evidence>
<comment type="caution">
    <text evidence="3">The sequence shown here is derived from an EMBL/GenBank/DDBJ whole genome shotgun (WGS) entry which is preliminary data.</text>
</comment>
<sequence>MTRRSQFSLQYLHQGVNTTFPAVLEMRTGGEIGSPLQLILTSPNDLMFYFYCNITDQMLKTMCDNLLIDTQMVATFDTYLFPLLDNLSDKRTVCLEDDDRRTGFIFTVHDKLDFQRFYRLRLPFERASDRSLAEYLSGLLSESQRLAAAQAAEIATLKSQNDKDSKNLSDRIALSQQDLQRKAEEFNALSLNYSKQTKDLEIMTVNYNNLQESSTREIASLTTNMKSLQSQLLTLEQKKLDLERDLSSTLSDLNLTRSNLELTRGTLASREGECEKLRAECKRLGELERELERGKQDLALQLASLTERSSNTIKIQASQLDILRAQNEELVRNVDELKEAASALNAECDQLGIKYNTTLSERNQLESKLSEVVESLSFKAEQVSSLMERVAELSQTNGALEAKVSSDAQKLGKLSTALQTAHNQKTQAEAKLKELTTTIASQKAMIDNLTNLKGNELLAEVQDGHAPVSRKEVLGKPGTLPPSQHFEVLDLAPMLQRNAMRTKPHSGQSSELILSPPRPLPHGSCDGASFSSSDALSQDTHNLLNKLGNLRARTENKQPRIASDSLTVAPSAASAQLQHSSAISVVGFVSKRDSPPASKSNLSQPEISTSGDQYARAYMNFMNNID</sequence>
<keyword evidence="1" id="KW-0175">Coiled coil</keyword>